<dbReference type="AlphaFoldDB" id="D7C5S9"/>
<dbReference type="Gene3D" id="3.40.50.720">
    <property type="entry name" value="NAD(P)-binding Rossmann-like Domain"/>
    <property type="match status" value="1"/>
</dbReference>
<dbReference type="InterPro" id="IPR036291">
    <property type="entry name" value="NAD(P)-bd_dom_sf"/>
</dbReference>
<organism evidence="1 2">
    <name type="scientific">Streptomyces bingchenggensis (strain BCW-1)</name>
    <dbReference type="NCBI Taxonomy" id="749414"/>
    <lineage>
        <taxon>Bacteria</taxon>
        <taxon>Bacillati</taxon>
        <taxon>Actinomycetota</taxon>
        <taxon>Actinomycetes</taxon>
        <taxon>Kitasatosporales</taxon>
        <taxon>Streptomycetaceae</taxon>
        <taxon>Streptomyces</taxon>
    </lineage>
</organism>
<sequence>MVFPASDKSSSITGAALTVDGGYSVP</sequence>
<dbReference type="SUPFAM" id="SSF51735">
    <property type="entry name" value="NAD(P)-binding Rossmann-fold domains"/>
    <property type="match status" value="1"/>
</dbReference>
<dbReference type="KEGG" id="sbh:SBI_09340"/>
<dbReference type="EMBL" id="CP002047">
    <property type="protein sequence ID" value="ADI12458.1"/>
    <property type="molecule type" value="Genomic_DNA"/>
</dbReference>
<protein>
    <submittedName>
        <fullName evidence="1">Uncharacterized protein</fullName>
    </submittedName>
</protein>
<evidence type="ECO:0000313" key="1">
    <source>
        <dbReference type="EMBL" id="ADI12458.1"/>
    </source>
</evidence>
<dbReference type="HOGENOM" id="CLU_3417079_0_0_11"/>
<accession>D7C5S9</accession>
<evidence type="ECO:0000313" key="2">
    <source>
        <dbReference type="Proteomes" id="UP000000377"/>
    </source>
</evidence>
<name>D7C5S9_STRBB</name>
<dbReference type="Proteomes" id="UP000000377">
    <property type="component" value="Chromosome"/>
</dbReference>
<proteinExistence type="predicted"/>
<keyword evidence="2" id="KW-1185">Reference proteome</keyword>
<gene>
    <name evidence="1" type="ordered locus">SBI_09340</name>
</gene>
<reference evidence="1 2" key="1">
    <citation type="journal article" date="2010" name="J. Bacteriol.">
        <title>Genome sequence of the milbemycin-producing bacterium Streptomyces bingchenggensis.</title>
        <authorList>
            <person name="Wang X.J."/>
            <person name="Yan Y.J."/>
            <person name="Zhang B."/>
            <person name="An J."/>
            <person name="Wang J.J."/>
            <person name="Tian J."/>
            <person name="Jiang L."/>
            <person name="Chen Y.H."/>
            <person name="Huang S.X."/>
            <person name="Yin M."/>
            <person name="Zhang J."/>
            <person name="Gao A.L."/>
            <person name="Liu C.X."/>
            <person name="Zhu Z.X."/>
            <person name="Xiang W.S."/>
        </authorList>
    </citation>
    <scope>NUCLEOTIDE SEQUENCE [LARGE SCALE GENOMIC DNA]</scope>
    <source>
        <strain evidence="1 2">BCW-1</strain>
    </source>
</reference>